<dbReference type="OrthoDB" id="9792858at2"/>
<dbReference type="EMBL" id="RCHR01000004">
    <property type="protein sequence ID" value="RLL43938.1"/>
    <property type="molecule type" value="Genomic_DNA"/>
</dbReference>
<comment type="similarity">
    <text evidence="1">Belongs to the non-flavoprotein flavin reductase family.</text>
</comment>
<dbReference type="InterPro" id="IPR050268">
    <property type="entry name" value="NADH-dep_flavin_reductase"/>
</dbReference>
<dbReference type="Proteomes" id="UP000270219">
    <property type="component" value="Unassembled WGS sequence"/>
</dbReference>
<dbReference type="Gene3D" id="2.30.110.10">
    <property type="entry name" value="Electron Transport, Fmn-binding Protein, Chain A"/>
    <property type="match status" value="1"/>
</dbReference>
<keyword evidence="5" id="KW-1185">Reference proteome</keyword>
<dbReference type="InterPro" id="IPR002563">
    <property type="entry name" value="Flavin_Rdtase-like_dom"/>
</dbReference>
<evidence type="ECO:0000259" key="3">
    <source>
        <dbReference type="SMART" id="SM00903"/>
    </source>
</evidence>
<organism evidence="4 5">
    <name type="scientific">Oceanobacillus piezotolerans</name>
    <dbReference type="NCBI Taxonomy" id="2448030"/>
    <lineage>
        <taxon>Bacteria</taxon>
        <taxon>Bacillati</taxon>
        <taxon>Bacillota</taxon>
        <taxon>Bacilli</taxon>
        <taxon>Bacillales</taxon>
        <taxon>Bacillaceae</taxon>
        <taxon>Oceanobacillus</taxon>
    </lineage>
</organism>
<evidence type="ECO:0000256" key="1">
    <source>
        <dbReference type="ARBA" id="ARBA00008898"/>
    </source>
</evidence>
<keyword evidence="2" id="KW-0560">Oxidoreductase</keyword>
<dbReference type="PANTHER" id="PTHR30466:SF11">
    <property type="entry name" value="FLAVIN-DEPENDENT MONOOXYGENASE, REDUCTASE SUBUNIT HSAB"/>
    <property type="match status" value="1"/>
</dbReference>
<proteinExistence type="inferred from homology"/>
<name>A0A498D821_9BACI</name>
<protein>
    <submittedName>
        <fullName evidence="4">Flavin reductase</fullName>
    </submittedName>
</protein>
<evidence type="ECO:0000313" key="5">
    <source>
        <dbReference type="Proteomes" id="UP000270219"/>
    </source>
</evidence>
<accession>A0A498D821</accession>
<dbReference type="SUPFAM" id="SSF50475">
    <property type="entry name" value="FMN-binding split barrel"/>
    <property type="match status" value="1"/>
</dbReference>
<dbReference type="RefSeq" id="WP_121523877.1">
    <property type="nucleotide sequence ID" value="NZ_RCHR01000004.1"/>
</dbReference>
<dbReference type="AlphaFoldDB" id="A0A498D821"/>
<sequence>MDVREFRNAMGNFASGVTVITSKDENDNFVGLTVNAFSSLSLDPAQILFCIDKGSSSLPAIKKGNAFVVNILQEKQELVCLGFAKKGGNKFKDVPISLSDEGVPVLTDNLATIHCHVYEIYEGGDHLIVVGDVGDFSYDESKTPLLFYRGKLNPKFQETMA</sequence>
<dbReference type="GO" id="GO:0042602">
    <property type="term" value="F:riboflavin reductase (NADPH) activity"/>
    <property type="evidence" value="ECO:0007669"/>
    <property type="project" value="TreeGrafter"/>
</dbReference>
<comment type="caution">
    <text evidence="4">The sequence shown here is derived from an EMBL/GenBank/DDBJ whole genome shotgun (WGS) entry which is preliminary data.</text>
</comment>
<evidence type="ECO:0000313" key="4">
    <source>
        <dbReference type="EMBL" id="RLL43938.1"/>
    </source>
</evidence>
<evidence type="ECO:0000256" key="2">
    <source>
        <dbReference type="ARBA" id="ARBA00023002"/>
    </source>
</evidence>
<dbReference type="PANTHER" id="PTHR30466">
    <property type="entry name" value="FLAVIN REDUCTASE"/>
    <property type="match status" value="1"/>
</dbReference>
<dbReference type="SMART" id="SM00903">
    <property type="entry name" value="Flavin_Reduct"/>
    <property type="match status" value="1"/>
</dbReference>
<dbReference type="InterPro" id="IPR012349">
    <property type="entry name" value="Split_barrel_FMN-bd"/>
</dbReference>
<dbReference type="Pfam" id="PF01613">
    <property type="entry name" value="Flavin_Reduct"/>
    <property type="match status" value="1"/>
</dbReference>
<feature type="domain" description="Flavin reductase like" evidence="3">
    <location>
        <begin position="10"/>
        <end position="154"/>
    </location>
</feature>
<gene>
    <name evidence="4" type="ORF">D8M04_13635</name>
</gene>
<reference evidence="4 5" key="1">
    <citation type="submission" date="2018-10" db="EMBL/GenBank/DDBJ databases">
        <title>Oceanobacillus sp. YLB-02 draft genome.</title>
        <authorList>
            <person name="Yu L."/>
        </authorList>
    </citation>
    <scope>NUCLEOTIDE SEQUENCE [LARGE SCALE GENOMIC DNA]</scope>
    <source>
        <strain evidence="4 5">YLB-02</strain>
    </source>
</reference>
<dbReference type="GO" id="GO:0010181">
    <property type="term" value="F:FMN binding"/>
    <property type="evidence" value="ECO:0007669"/>
    <property type="project" value="InterPro"/>
</dbReference>